<dbReference type="EMBL" id="SMDC01000007">
    <property type="protein sequence ID" value="TCW35079.1"/>
    <property type="molecule type" value="Genomic_DNA"/>
</dbReference>
<gene>
    <name evidence="1" type="ORF">EDC29_10718</name>
</gene>
<name>A0A4R4A970_MARGR</name>
<dbReference type="Proteomes" id="UP000295247">
    <property type="component" value="Unassembled WGS sequence"/>
</dbReference>
<accession>A0A4R4A970</accession>
<comment type="caution">
    <text evidence="1">The sequence shown here is derived from an EMBL/GenBank/DDBJ whole genome shotgun (WGS) entry which is preliminary data.</text>
</comment>
<organism evidence="1 2">
    <name type="scientific">Marichromatium gracile</name>
    <name type="common">Chromatium gracile</name>
    <dbReference type="NCBI Taxonomy" id="1048"/>
    <lineage>
        <taxon>Bacteria</taxon>
        <taxon>Pseudomonadati</taxon>
        <taxon>Pseudomonadota</taxon>
        <taxon>Gammaproteobacteria</taxon>
        <taxon>Chromatiales</taxon>
        <taxon>Chromatiaceae</taxon>
        <taxon>Marichromatium</taxon>
    </lineage>
</organism>
<dbReference type="AlphaFoldDB" id="A0A4R4A970"/>
<proteinExistence type="predicted"/>
<dbReference type="RefSeq" id="WP_132229821.1">
    <property type="nucleotide sequence ID" value="NZ_NRRH01000037.1"/>
</dbReference>
<sequence>MVDPSLMSYPVSLDFPAPRRGSEVTLFEHAAGGIGASWCLASTDVARAAALFGPGGASPVVRLLRADPGAGDRLVAERVVRARVSGGAHGLMGLVERPPSGDYCAELGLSDGAEGWVMIARSEPFAHGLGLEVDVERVRRGVVARGDVAASVSIAAPADVSRPEEARLVGQAPPRLEYAQPSPRAEDVVVEARLCVSGWAPPGREIDLFGQPYRVGPGGRFQFECRVEDPELLRAILAQHPPALASRTEED</sequence>
<reference evidence="1 2" key="1">
    <citation type="submission" date="2019-03" db="EMBL/GenBank/DDBJ databases">
        <title>Genomic Encyclopedia of Type Strains, Phase IV (KMG-IV): sequencing the most valuable type-strain genomes for metagenomic binning, comparative biology and taxonomic classification.</title>
        <authorList>
            <person name="Goeker M."/>
        </authorList>
    </citation>
    <scope>NUCLEOTIDE SEQUENCE [LARGE SCALE GENOMIC DNA]</scope>
    <source>
        <strain evidence="1 2">DSM 203</strain>
    </source>
</reference>
<evidence type="ECO:0000313" key="2">
    <source>
        <dbReference type="Proteomes" id="UP000295247"/>
    </source>
</evidence>
<evidence type="ECO:0000313" key="1">
    <source>
        <dbReference type="EMBL" id="TCW35079.1"/>
    </source>
</evidence>
<protein>
    <submittedName>
        <fullName evidence="1">Uncharacterized protein</fullName>
    </submittedName>
</protein>